<dbReference type="HOGENOM" id="CLU_3342940_0_0_9"/>
<accession>H5Y113</accession>
<reference evidence="1 2" key="1">
    <citation type="submission" date="2011-11" db="EMBL/GenBank/DDBJ databases">
        <title>The Noncontiguous Finished genome of Desulfosporosinus youngiae DSM 17734.</title>
        <authorList>
            <consortium name="US DOE Joint Genome Institute (JGI-PGF)"/>
            <person name="Lucas S."/>
            <person name="Han J."/>
            <person name="Lapidus A."/>
            <person name="Cheng J.-F."/>
            <person name="Goodwin L."/>
            <person name="Pitluck S."/>
            <person name="Peters L."/>
            <person name="Ovchinnikova G."/>
            <person name="Lu M."/>
            <person name="Land M.L."/>
            <person name="Hauser L."/>
            <person name="Pester M."/>
            <person name="Spring S."/>
            <person name="Ollivier B."/>
            <person name="Rattei T."/>
            <person name="Klenk H.-P."/>
            <person name="Wagner M."/>
            <person name="Loy A."/>
            <person name="Woyke T.J."/>
        </authorList>
    </citation>
    <scope>NUCLEOTIDE SEQUENCE [LARGE SCALE GENOMIC DNA]</scope>
    <source>
        <strain evidence="1 2">DSM 17734</strain>
    </source>
</reference>
<sequence length="37" mass="4122">MNDVIMERTPLVIAAVSEKNQAIKDRDQARAERASGH</sequence>
<proteinExistence type="predicted"/>
<name>H5Y113_9FIRM</name>
<keyword evidence="2" id="KW-1185">Reference proteome</keyword>
<dbReference type="Proteomes" id="UP000005104">
    <property type="component" value="Chromosome"/>
</dbReference>
<protein>
    <submittedName>
        <fullName evidence="1">Uncharacterized protein</fullName>
    </submittedName>
</protein>
<dbReference type="AlphaFoldDB" id="H5Y113"/>
<dbReference type="EMBL" id="CM001441">
    <property type="protein sequence ID" value="EHQ87381.1"/>
    <property type="molecule type" value="Genomic_DNA"/>
</dbReference>
<organism evidence="1 2">
    <name type="scientific">Desulfosporosinus youngiae DSM 17734</name>
    <dbReference type="NCBI Taxonomy" id="768710"/>
    <lineage>
        <taxon>Bacteria</taxon>
        <taxon>Bacillati</taxon>
        <taxon>Bacillota</taxon>
        <taxon>Clostridia</taxon>
        <taxon>Eubacteriales</taxon>
        <taxon>Desulfitobacteriaceae</taxon>
        <taxon>Desulfosporosinus</taxon>
    </lineage>
</organism>
<evidence type="ECO:0000313" key="1">
    <source>
        <dbReference type="EMBL" id="EHQ87381.1"/>
    </source>
</evidence>
<evidence type="ECO:0000313" key="2">
    <source>
        <dbReference type="Proteomes" id="UP000005104"/>
    </source>
</evidence>
<gene>
    <name evidence="1" type="ORF">DesyoDRAFT_0184</name>
</gene>